<dbReference type="AlphaFoldDB" id="A0A6P1DGW8"/>
<reference evidence="2 3" key="1">
    <citation type="submission" date="2020-01" db="EMBL/GenBank/DDBJ databases">
        <title>Genetics and antimicrobial susceptibilities of Nocardia species isolated from the soil; a comparison with species isolated from humans.</title>
        <authorList>
            <person name="Carrasco G."/>
            <person name="Monzon S."/>
            <person name="Sansegundo M."/>
            <person name="Garcia E."/>
            <person name="Garrido N."/>
            <person name="Medina M.J."/>
            <person name="Villalon P."/>
            <person name="Ramirez-Arocha A.C."/>
            <person name="Jimenez P."/>
            <person name="Cuesta I."/>
            <person name="Valdezate S."/>
        </authorList>
    </citation>
    <scope>NUCLEOTIDE SEQUENCE [LARGE SCALE GENOMIC DNA]</scope>
    <source>
        <strain evidence="2 3">CNM20110639</strain>
    </source>
</reference>
<sequence>MTDTTTATPTTEDTEALAPTAVAEALAAIDAPALFGEAIRKAMTSVVAAHAKAYAAEALEELMTPEVVAGLQARAEQEAAEALAPPAEEEPEEEPQTRFENVEEFVDEYVVQLYMREVSAQRSEDTYRWCPRWWDHPEVLARFEALWCAFEHLRNGGTTEQSEFWLYHFDPHMAQILSTQGPFKHCSVARGHRDVMVPLPTEAAAAGMCSNAHFELHPSGLMVPTSTPSTRRRVASFPD</sequence>
<evidence type="ECO:0000313" key="3">
    <source>
        <dbReference type="Proteomes" id="UP000468928"/>
    </source>
</evidence>
<dbReference type="Proteomes" id="UP000468928">
    <property type="component" value="Unassembled WGS sequence"/>
</dbReference>
<feature type="region of interest" description="Disordered" evidence="1">
    <location>
        <begin position="76"/>
        <end position="99"/>
    </location>
</feature>
<gene>
    <name evidence="2" type="ORF">GV789_26645</name>
</gene>
<comment type="caution">
    <text evidence="2">The sequence shown here is derived from an EMBL/GenBank/DDBJ whole genome shotgun (WGS) entry which is preliminary data.</text>
</comment>
<evidence type="ECO:0000313" key="2">
    <source>
        <dbReference type="EMBL" id="NEW47980.1"/>
    </source>
</evidence>
<evidence type="ECO:0000256" key="1">
    <source>
        <dbReference type="SAM" id="MobiDB-lite"/>
    </source>
</evidence>
<accession>A0A6P1DGW8</accession>
<dbReference type="EMBL" id="JAAGUZ010000113">
    <property type="protein sequence ID" value="NEW47980.1"/>
    <property type="molecule type" value="Genomic_DNA"/>
</dbReference>
<name>A0A6P1DGW8_9NOCA</name>
<proteinExistence type="predicted"/>
<protein>
    <submittedName>
        <fullName evidence="2">DUF4913 domain-containing protein</fullName>
    </submittedName>
</protein>
<dbReference type="InterPro" id="IPR032584">
    <property type="entry name" value="DUF4913"/>
</dbReference>
<dbReference type="Pfam" id="PF16259">
    <property type="entry name" value="DUF4913"/>
    <property type="match status" value="1"/>
</dbReference>
<dbReference type="RefSeq" id="WP_163830250.1">
    <property type="nucleotide sequence ID" value="NZ_JAAGUZ010000113.1"/>
</dbReference>
<organism evidence="2 3">
    <name type="scientific">Nocardia cyriacigeorgica</name>
    <dbReference type="NCBI Taxonomy" id="135487"/>
    <lineage>
        <taxon>Bacteria</taxon>
        <taxon>Bacillati</taxon>
        <taxon>Actinomycetota</taxon>
        <taxon>Actinomycetes</taxon>
        <taxon>Mycobacteriales</taxon>
        <taxon>Nocardiaceae</taxon>
        <taxon>Nocardia</taxon>
    </lineage>
</organism>